<keyword evidence="4" id="KW-1185">Reference proteome</keyword>
<proteinExistence type="predicted"/>
<dbReference type="Pfam" id="PF09831">
    <property type="entry name" value="DUF2058"/>
    <property type="match status" value="1"/>
</dbReference>
<evidence type="ECO:0000313" key="3">
    <source>
        <dbReference type="EMBL" id="QOW20976.1"/>
    </source>
</evidence>
<dbReference type="RefSeq" id="WP_194033575.1">
    <property type="nucleotide sequence ID" value="NZ_CP063657.1"/>
</dbReference>
<protein>
    <submittedName>
        <fullName evidence="3">DUF2058 domain-containing protein</fullName>
    </submittedName>
</protein>
<dbReference type="Proteomes" id="UP000593932">
    <property type="component" value="Chromosome"/>
</dbReference>
<gene>
    <name evidence="3" type="ORF">INQ42_06555</name>
</gene>
<keyword evidence="1" id="KW-0175">Coiled coil</keyword>
<accession>A0A7S6UIK3</accession>
<feature type="region of interest" description="Disordered" evidence="2">
    <location>
        <begin position="25"/>
        <end position="44"/>
    </location>
</feature>
<sequence>MRNPLQDQLLKAGLVKKNKVTQVVREQNRKRHGKGSPNAAPEPDAVDAQQLLAERAERDRALSAERNAQARANELKAQVRQIVEMHRVKREGEIDYRFTDGKAIRSLLVNEALRAQLAKGALVIVRHGDSHELVPRAAAEKIRERDPDAIVLDHGRGADAAGDADEDDDFYSQFKVPDDLVW</sequence>
<feature type="coiled-coil region" evidence="1">
    <location>
        <begin position="53"/>
        <end position="85"/>
    </location>
</feature>
<evidence type="ECO:0000313" key="4">
    <source>
        <dbReference type="Proteomes" id="UP000593932"/>
    </source>
</evidence>
<dbReference type="EMBL" id="CP063657">
    <property type="protein sequence ID" value="QOW20976.1"/>
    <property type="molecule type" value="Genomic_DNA"/>
</dbReference>
<evidence type="ECO:0000256" key="1">
    <source>
        <dbReference type="SAM" id="Coils"/>
    </source>
</evidence>
<reference evidence="3 4" key="1">
    <citation type="submission" date="2020-10" db="EMBL/GenBank/DDBJ databases">
        <title>complete genome sequencing of Lysobacter sp. H23M41.</title>
        <authorList>
            <person name="Bae J.-W."/>
            <person name="Lee S.-Y."/>
        </authorList>
    </citation>
    <scope>NUCLEOTIDE SEQUENCE [LARGE SCALE GENOMIC DNA]</scope>
    <source>
        <strain evidence="3 4">H23M41</strain>
    </source>
</reference>
<organism evidence="3 4">
    <name type="scientific">Novilysobacter avium</name>
    <dbReference type="NCBI Taxonomy" id="2781023"/>
    <lineage>
        <taxon>Bacteria</taxon>
        <taxon>Pseudomonadati</taxon>
        <taxon>Pseudomonadota</taxon>
        <taxon>Gammaproteobacteria</taxon>
        <taxon>Lysobacterales</taxon>
        <taxon>Lysobacteraceae</taxon>
        <taxon>Novilysobacter</taxon>
    </lineage>
</organism>
<evidence type="ECO:0000256" key="2">
    <source>
        <dbReference type="SAM" id="MobiDB-lite"/>
    </source>
</evidence>
<dbReference type="InterPro" id="IPR018636">
    <property type="entry name" value="DUF2058"/>
</dbReference>
<name>A0A7S6UIK3_9GAMM</name>